<evidence type="ECO:0000256" key="3">
    <source>
        <dbReference type="ARBA" id="ARBA00022475"/>
    </source>
</evidence>
<comment type="similarity">
    <text evidence="2">Belongs to the NrfD family.</text>
</comment>
<accession>A0A497X9Q7</accession>
<feature type="transmembrane region" description="Helical" evidence="7">
    <location>
        <begin position="297"/>
        <end position="317"/>
    </location>
</feature>
<dbReference type="RefSeq" id="WP_121243246.1">
    <property type="nucleotide sequence ID" value="NZ_BHVV01000002.1"/>
</dbReference>
<evidence type="ECO:0000256" key="5">
    <source>
        <dbReference type="ARBA" id="ARBA00022989"/>
    </source>
</evidence>
<evidence type="ECO:0000256" key="6">
    <source>
        <dbReference type="ARBA" id="ARBA00023136"/>
    </source>
</evidence>
<reference evidence="8 9" key="1">
    <citation type="submission" date="2018-10" db="EMBL/GenBank/DDBJ databases">
        <title>Genomic Encyclopedia of Type Strains, Phase IV (KMG-IV): sequencing the most valuable type-strain genomes for metagenomic binning, comparative biology and taxonomic classification.</title>
        <authorList>
            <person name="Goeker M."/>
        </authorList>
    </citation>
    <scope>NUCLEOTIDE SEQUENCE [LARGE SCALE GENOMIC DNA]</scope>
    <source>
        <strain evidence="8 9">DSM 26916</strain>
    </source>
</reference>
<organism evidence="8 9">
    <name type="scientific">Sulfurisoma sediminicola</name>
    <dbReference type="NCBI Taxonomy" id="1381557"/>
    <lineage>
        <taxon>Bacteria</taxon>
        <taxon>Pseudomonadati</taxon>
        <taxon>Pseudomonadota</taxon>
        <taxon>Betaproteobacteria</taxon>
        <taxon>Nitrosomonadales</taxon>
        <taxon>Sterolibacteriaceae</taxon>
        <taxon>Sulfurisoma</taxon>
    </lineage>
</organism>
<name>A0A497X9Q7_9PROT</name>
<evidence type="ECO:0000256" key="4">
    <source>
        <dbReference type="ARBA" id="ARBA00022692"/>
    </source>
</evidence>
<feature type="transmembrane region" description="Helical" evidence="7">
    <location>
        <begin position="139"/>
        <end position="163"/>
    </location>
</feature>
<dbReference type="PANTHER" id="PTHR43044:SF2">
    <property type="entry name" value="POLYSULPHIDE REDUCTASE NRFD"/>
    <property type="match status" value="1"/>
</dbReference>
<feature type="transmembrane region" description="Helical" evidence="7">
    <location>
        <begin position="96"/>
        <end position="119"/>
    </location>
</feature>
<evidence type="ECO:0000313" key="8">
    <source>
        <dbReference type="EMBL" id="RLJ62112.1"/>
    </source>
</evidence>
<dbReference type="EMBL" id="RCCI01000008">
    <property type="protein sequence ID" value="RLJ62112.1"/>
    <property type="molecule type" value="Genomic_DNA"/>
</dbReference>
<evidence type="ECO:0000256" key="2">
    <source>
        <dbReference type="ARBA" id="ARBA00008929"/>
    </source>
</evidence>
<protein>
    <submittedName>
        <fullName evidence="8">Molybdopterin-containing oxidoreductase family membrane subunit</fullName>
    </submittedName>
</protein>
<dbReference type="PANTHER" id="PTHR43044">
    <property type="match status" value="1"/>
</dbReference>
<keyword evidence="4 7" id="KW-0812">Transmembrane</keyword>
<evidence type="ECO:0000313" key="9">
    <source>
        <dbReference type="Proteomes" id="UP000268908"/>
    </source>
</evidence>
<keyword evidence="6 7" id="KW-0472">Membrane</keyword>
<comment type="caution">
    <text evidence="8">The sequence shown here is derived from an EMBL/GenBank/DDBJ whole genome shotgun (WGS) entry which is preliminary data.</text>
</comment>
<comment type="subcellular location">
    <subcellularLocation>
        <location evidence="1">Cell membrane</location>
        <topology evidence="1">Multi-pass membrane protein</topology>
    </subcellularLocation>
</comment>
<feature type="transmembrane region" description="Helical" evidence="7">
    <location>
        <begin position="373"/>
        <end position="395"/>
    </location>
</feature>
<feature type="transmembrane region" description="Helical" evidence="7">
    <location>
        <begin position="175"/>
        <end position="201"/>
    </location>
</feature>
<dbReference type="GO" id="GO:0005886">
    <property type="term" value="C:plasma membrane"/>
    <property type="evidence" value="ECO:0007669"/>
    <property type="project" value="UniProtKB-SubCell"/>
</dbReference>
<sequence length="423" mass="46952">MEKLIGFTSDYIRYVLIGGQKFYAWMGFLSVLIAAALYGFYLQNTEGLIVTGMTSQIHEGLYFANLVFLVGVAAGAVTIVFPAYVYHHKGMHEVTVLGEMLAISAVIMVMLFVFAHMGRPDRLWHMIPYIGIYNMPGSMLAWDVLVLNGYLLLNFICGFYYLYAKYTGGKVNNNWFMPLVYISIVWALSIHTVTAFLISTLPARPMWFHSMMPIRFIVTAFAAGPCLIILAFLIIRKNTRMWIQDDAINLLSTIITWCLGIALFLTMSEIVVELYARTEHANGLYYLMFGLHGLTSLVPWFWSSLAFMIIGFVMFLVPGIRTNYKLLPIACVLAFSGIWIEKGMGLIVPGFIPTPIGEVTEYYPTLVEVLVTLGNWAAGFFILTILLKGAIGILLGEVKYESGTAAKSGDLAGSSQAAAVGSK</sequence>
<keyword evidence="3" id="KW-1003">Cell membrane</keyword>
<dbReference type="Proteomes" id="UP000268908">
    <property type="component" value="Unassembled WGS sequence"/>
</dbReference>
<feature type="transmembrane region" description="Helical" evidence="7">
    <location>
        <begin position="329"/>
        <end position="353"/>
    </location>
</feature>
<dbReference type="InterPro" id="IPR005614">
    <property type="entry name" value="NrfD-like"/>
</dbReference>
<feature type="transmembrane region" description="Helical" evidence="7">
    <location>
        <begin position="61"/>
        <end position="84"/>
    </location>
</feature>
<evidence type="ECO:0000256" key="7">
    <source>
        <dbReference type="SAM" id="Phobius"/>
    </source>
</evidence>
<gene>
    <name evidence="8" type="ORF">DFR35_2755</name>
</gene>
<dbReference type="Pfam" id="PF03916">
    <property type="entry name" value="NrfD"/>
    <property type="match status" value="1"/>
</dbReference>
<evidence type="ECO:0000256" key="1">
    <source>
        <dbReference type="ARBA" id="ARBA00004651"/>
    </source>
</evidence>
<dbReference type="InterPro" id="IPR054823">
    <property type="entry name" value="DsrP-like"/>
</dbReference>
<dbReference type="OrthoDB" id="9765987at2"/>
<dbReference type="AlphaFoldDB" id="A0A497X9Q7"/>
<dbReference type="Gene3D" id="1.20.1630.10">
    <property type="entry name" value="Formate dehydrogenase/DMSO reductase domain"/>
    <property type="match status" value="1"/>
</dbReference>
<feature type="transmembrane region" description="Helical" evidence="7">
    <location>
        <begin position="213"/>
        <end position="235"/>
    </location>
</feature>
<feature type="transmembrane region" description="Helical" evidence="7">
    <location>
        <begin position="22"/>
        <end position="41"/>
    </location>
</feature>
<proteinExistence type="inferred from homology"/>
<feature type="transmembrane region" description="Helical" evidence="7">
    <location>
        <begin position="247"/>
        <end position="267"/>
    </location>
</feature>
<keyword evidence="5 7" id="KW-1133">Transmembrane helix</keyword>
<dbReference type="NCBIfam" id="NF045798">
    <property type="entry name" value="DsrP"/>
    <property type="match status" value="1"/>
</dbReference>
<keyword evidence="9" id="KW-1185">Reference proteome</keyword>